<organism evidence="1 2">
    <name type="scientific">Naganishia adeliensis</name>
    <dbReference type="NCBI Taxonomy" id="92952"/>
    <lineage>
        <taxon>Eukaryota</taxon>
        <taxon>Fungi</taxon>
        <taxon>Dikarya</taxon>
        <taxon>Basidiomycota</taxon>
        <taxon>Agaricomycotina</taxon>
        <taxon>Tremellomycetes</taxon>
        <taxon>Filobasidiales</taxon>
        <taxon>Filobasidiaceae</taxon>
        <taxon>Naganishia</taxon>
    </lineage>
</organism>
<evidence type="ECO:0000313" key="2">
    <source>
        <dbReference type="Proteomes" id="UP001230649"/>
    </source>
</evidence>
<dbReference type="Proteomes" id="UP001230649">
    <property type="component" value="Unassembled WGS sequence"/>
</dbReference>
<keyword evidence="2" id="KW-1185">Reference proteome</keyword>
<accession>A0ACC2WCN2</accession>
<proteinExistence type="predicted"/>
<evidence type="ECO:0000313" key="1">
    <source>
        <dbReference type="EMBL" id="KAJ9109509.1"/>
    </source>
</evidence>
<protein>
    <submittedName>
        <fullName evidence="1">Uncharacterized protein</fullName>
    </submittedName>
</protein>
<dbReference type="EMBL" id="JASBWS010000029">
    <property type="protein sequence ID" value="KAJ9109509.1"/>
    <property type="molecule type" value="Genomic_DNA"/>
</dbReference>
<gene>
    <name evidence="1" type="ORF">QFC20_003253</name>
</gene>
<comment type="caution">
    <text evidence="1">The sequence shown here is derived from an EMBL/GenBank/DDBJ whole genome shotgun (WGS) entry which is preliminary data.</text>
</comment>
<reference evidence="1" key="1">
    <citation type="submission" date="2023-04" db="EMBL/GenBank/DDBJ databases">
        <title>Draft Genome sequencing of Naganishia species isolated from polar environments using Oxford Nanopore Technology.</title>
        <authorList>
            <person name="Leo P."/>
            <person name="Venkateswaran K."/>
        </authorList>
    </citation>
    <scope>NUCLEOTIDE SEQUENCE</scope>
    <source>
        <strain evidence="1">MNA-CCFEE 5262</strain>
    </source>
</reference>
<sequence length="337" mass="37709">MARPTPRLTETCFLAVAGLTIYAVSIIFGRIYCGMHSTMDCIAGSIMGWACWQAWELAAPAVEGWVERGHWTGRNLNMLNVSHRSYSYISISVPLISVVVCLTLVHKHPEPVDDCPCFEDAIAILSVILGSFLCHSHTAKYGSTATFGHSKSQLRFNEMQYPWSVIATVVLALLKITLGIAIIFTWRIVCKKVMRIVLPKVFRAFAKTFGVDLPTRKHYKAATDYQDVPETHGIAAMPSFVDIPSEAVVASALPSRTRRYLHMRGPGNSTNDADEKVMGYQEEHPEVFDDEHYDIDGKHAQTVILFMLNALANISLARNQYSQKCLCIPELACWRLR</sequence>
<name>A0ACC2WCN2_9TREE</name>